<feature type="transmembrane region" description="Helical" evidence="2">
    <location>
        <begin position="6"/>
        <end position="24"/>
    </location>
</feature>
<keyword evidence="4" id="KW-1185">Reference proteome</keyword>
<sequence>MSAIRLPLIVSGVIIILVSIGFFLARRGRWLSRFTVAVGLFLVAIGLIMPNLPGQFANRRADPRQSASSSKNTEQTTSSHPARHHTAGVPTDAKTLAAVNMTLADQLKLFQGQSRGTLDASGHAVQTGTPDHSYDWSLYLKSVTLTSEQEIVAQADNFKVSALVAESRKELAGHAQEMALTALAKQKRLTNHIRDRGIYVALYADKTIVAHSQTADYKQFEVAE</sequence>
<evidence type="ECO:0000313" key="4">
    <source>
        <dbReference type="Proteomes" id="UP001597212"/>
    </source>
</evidence>
<evidence type="ECO:0000256" key="1">
    <source>
        <dbReference type="SAM" id="MobiDB-lite"/>
    </source>
</evidence>
<gene>
    <name evidence="3" type="ORF">ACFQ5K_09210</name>
</gene>
<reference evidence="4" key="1">
    <citation type="journal article" date="2019" name="Int. J. Syst. Evol. Microbiol.">
        <title>The Global Catalogue of Microorganisms (GCM) 10K type strain sequencing project: providing services to taxonomists for standard genome sequencing and annotation.</title>
        <authorList>
            <consortium name="The Broad Institute Genomics Platform"/>
            <consortium name="The Broad Institute Genome Sequencing Center for Infectious Disease"/>
            <person name="Wu L."/>
            <person name="Ma J."/>
        </authorList>
    </citation>
    <scope>NUCLEOTIDE SEQUENCE [LARGE SCALE GENOMIC DNA]</scope>
    <source>
        <strain evidence="4">CCM 8912</strain>
    </source>
</reference>
<comment type="caution">
    <text evidence="3">The sequence shown here is derived from an EMBL/GenBank/DDBJ whole genome shotgun (WGS) entry which is preliminary data.</text>
</comment>
<dbReference type="RefSeq" id="WP_125756505.1">
    <property type="nucleotide sequence ID" value="NZ_JBHTOK010000071.1"/>
</dbReference>
<dbReference type="Proteomes" id="UP001597212">
    <property type="component" value="Unassembled WGS sequence"/>
</dbReference>
<dbReference type="EMBL" id="JBHTOK010000071">
    <property type="protein sequence ID" value="MFD1441549.1"/>
    <property type="molecule type" value="Genomic_DNA"/>
</dbReference>
<feature type="region of interest" description="Disordered" evidence="1">
    <location>
        <begin position="58"/>
        <end position="90"/>
    </location>
</feature>
<organism evidence="3 4">
    <name type="scientific">Lacticaseibacillus hegangensis</name>
    <dbReference type="NCBI Taxonomy" id="2486010"/>
    <lineage>
        <taxon>Bacteria</taxon>
        <taxon>Bacillati</taxon>
        <taxon>Bacillota</taxon>
        <taxon>Bacilli</taxon>
        <taxon>Lactobacillales</taxon>
        <taxon>Lactobacillaceae</taxon>
        <taxon>Lacticaseibacillus</taxon>
    </lineage>
</organism>
<evidence type="ECO:0008006" key="5">
    <source>
        <dbReference type="Google" id="ProtNLM"/>
    </source>
</evidence>
<keyword evidence="2" id="KW-0812">Transmembrane</keyword>
<keyword evidence="2" id="KW-0472">Membrane</keyword>
<protein>
    <recommendedName>
        <fullName evidence="5">DUF308 domain-containing protein</fullName>
    </recommendedName>
</protein>
<feature type="transmembrane region" description="Helical" evidence="2">
    <location>
        <begin position="31"/>
        <end position="49"/>
    </location>
</feature>
<proteinExistence type="predicted"/>
<evidence type="ECO:0000313" key="3">
    <source>
        <dbReference type="EMBL" id="MFD1441549.1"/>
    </source>
</evidence>
<name>A0ABW4CW14_9LACO</name>
<accession>A0ABW4CW14</accession>
<feature type="compositionally biased region" description="Polar residues" evidence="1">
    <location>
        <begin position="65"/>
        <end position="80"/>
    </location>
</feature>
<keyword evidence="2" id="KW-1133">Transmembrane helix</keyword>
<evidence type="ECO:0000256" key="2">
    <source>
        <dbReference type="SAM" id="Phobius"/>
    </source>
</evidence>